<reference evidence="5 6" key="1">
    <citation type="submission" date="2018-03" db="EMBL/GenBank/DDBJ databases">
        <title>Bacteriophage NCPPB3778 and a type I-E CRISPR drive the evolution of the US Biological Select Agent, Rathayibacter toxicus.</title>
        <authorList>
            <person name="Davis E.W.II."/>
            <person name="Tabima J.F."/>
            <person name="Weisberg A.J."/>
            <person name="Dantas Lopes L."/>
            <person name="Wiseman M.S."/>
            <person name="Wiseman M.S."/>
            <person name="Pupko T."/>
            <person name="Belcher M.S."/>
            <person name="Sechler A.J."/>
            <person name="Tancos M.A."/>
            <person name="Schroeder B.K."/>
            <person name="Murray T.D."/>
            <person name="Luster D.G."/>
            <person name="Schneider W.L."/>
            <person name="Rogers E."/>
            <person name="Andreote F.D."/>
            <person name="Grunwald N.J."/>
            <person name="Putnam M.L."/>
            <person name="Chang J.H."/>
        </authorList>
    </citation>
    <scope>NUCLEOTIDE SEQUENCE [LARGE SCALE GENOMIC DNA]</scope>
    <source>
        <strain evidence="5 6">DSM 15933</strain>
    </source>
</reference>
<dbReference type="RefSeq" id="WP_107576185.1">
    <property type="nucleotide sequence ID" value="NZ_PZPL01000002.1"/>
</dbReference>
<evidence type="ECO:0000313" key="5">
    <source>
        <dbReference type="EMBL" id="PTL71380.1"/>
    </source>
</evidence>
<evidence type="ECO:0000256" key="3">
    <source>
        <dbReference type="ARBA" id="ARBA00023163"/>
    </source>
</evidence>
<dbReference type="Pfam" id="PF00356">
    <property type="entry name" value="LacI"/>
    <property type="match status" value="1"/>
</dbReference>
<evidence type="ECO:0000313" key="6">
    <source>
        <dbReference type="Proteomes" id="UP000241085"/>
    </source>
</evidence>
<dbReference type="Gene3D" id="1.10.260.40">
    <property type="entry name" value="lambda repressor-like DNA-binding domains"/>
    <property type="match status" value="1"/>
</dbReference>
<evidence type="ECO:0000256" key="1">
    <source>
        <dbReference type="ARBA" id="ARBA00023015"/>
    </source>
</evidence>
<dbReference type="PANTHER" id="PTHR30146:SF153">
    <property type="entry name" value="LACTOSE OPERON REPRESSOR"/>
    <property type="match status" value="1"/>
</dbReference>
<dbReference type="InterPro" id="IPR000843">
    <property type="entry name" value="HTH_LacI"/>
</dbReference>
<keyword evidence="2" id="KW-0238">DNA-binding</keyword>
<dbReference type="Gene3D" id="3.40.50.2300">
    <property type="match status" value="2"/>
</dbReference>
<dbReference type="SUPFAM" id="SSF47413">
    <property type="entry name" value="lambda repressor-like DNA-binding domains"/>
    <property type="match status" value="1"/>
</dbReference>
<dbReference type="Proteomes" id="UP000241085">
    <property type="component" value="Unassembled WGS sequence"/>
</dbReference>
<dbReference type="EMBL" id="PZPL01000002">
    <property type="protein sequence ID" value="PTL71380.1"/>
    <property type="molecule type" value="Genomic_DNA"/>
</dbReference>
<sequence length="347" mass="37809">MDDSTASARRRLHRRPSLTDVAALAGVAPITVSRVANEHENVDPVTRERVLEAMRKIGYQPNRMARALRSGRYRNVGVIVFGLGTIGNVRTLEAIAAACAAADYSLTLVAIETADQEHVSAAFTRMRREDVDGVVIVLDQNLMDHSIAQLPSGLPVVVVDSNERPDYPVIDTDQRQGARLATQHLIDLGHRTVWHVTGPSSSFAAVHREDAWREALVAAGRRVPEPIRGDWTPRSGYAAGVLLRENLQATAVFAANDQMALGIIGAFHEVGIKVPAEVSVVGFDDVDEAVSLWPPLTTIHQRFDLVGSTAFDTLLAKIDDHEFRSKTVRIQTSLVVRSSTAAPARKV</sequence>
<protein>
    <submittedName>
        <fullName evidence="5">LacI family transcriptional regulator</fullName>
    </submittedName>
</protein>
<keyword evidence="6" id="KW-1185">Reference proteome</keyword>
<dbReference type="Pfam" id="PF13377">
    <property type="entry name" value="Peripla_BP_3"/>
    <property type="match status" value="1"/>
</dbReference>
<dbReference type="GO" id="GO:0000976">
    <property type="term" value="F:transcription cis-regulatory region binding"/>
    <property type="evidence" value="ECO:0007669"/>
    <property type="project" value="TreeGrafter"/>
</dbReference>
<dbReference type="PANTHER" id="PTHR30146">
    <property type="entry name" value="LACI-RELATED TRANSCRIPTIONAL REPRESSOR"/>
    <property type="match status" value="1"/>
</dbReference>
<dbReference type="InterPro" id="IPR046335">
    <property type="entry name" value="LacI/GalR-like_sensor"/>
</dbReference>
<organism evidence="5 6">
    <name type="scientific">Rathayibacter caricis DSM 15933</name>
    <dbReference type="NCBI Taxonomy" id="1328867"/>
    <lineage>
        <taxon>Bacteria</taxon>
        <taxon>Bacillati</taxon>
        <taxon>Actinomycetota</taxon>
        <taxon>Actinomycetes</taxon>
        <taxon>Micrococcales</taxon>
        <taxon>Microbacteriaceae</taxon>
        <taxon>Rathayibacter</taxon>
    </lineage>
</organism>
<dbReference type="CDD" id="cd01392">
    <property type="entry name" value="HTH_LacI"/>
    <property type="match status" value="1"/>
</dbReference>
<dbReference type="SUPFAM" id="SSF53822">
    <property type="entry name" value="Periplasmic binding protein-like I"/>
    <property type="match status" value="1"/>
</dbReference>
<feature type="domain" description="HTH lacI-type" evidence="4">
    <location>
        <begin position="16"/>
        <end position="70"/>
    </location>
</feature>
<dbReference type="CDD" id="cd01574">
    <property type="entry name" value="PBP1_LacI"/>
    <property type="match status" value="1"/>
</dbReference>
<comment type="caution">
    <text evidence="5">The sequence shown here is derived from an EMBL/GenBank/DDBJ whole genome shotgun (WGS) entry which is preliminary data.</text>
</comment>
<proteinExistence type="predicted"/>
<dbReference type="GO" id="GO:0003700">
    <property type="term" value="F:DNA-binding transcription factor activity"/>
    <property type="evidence" value="ECO:0007669"/>
    <property type="project" value="TreeGrafter"/>
</dbReference>
<evidence type="ECO:0000256" key="2">
    <source>
        <dbReference type="ARBA" id="ARBA00023125"/>
    </source>
</evidence>
<dbReference type="PROSITE" id="PS50932">
    <property type="entry name" value="HTH_LACI_2"/>
    <property type="match status" value="1"/>
</dbReference>
<dbReference type="SMART" id="SM00354">
    <property type="entry name" value="HTH_LACI"/>
    <property type="match status" value="1"/>
</dbReference>
<name>A0A2T4UPC3_9MICO</name>
<dbReference type="InterPro" id="IPR028082">
    <property type="entry name" value="Peripla_BP_I"/>
</dbReference>
<accession>A0A2T4UPC3</accession>
<keyword evidence="1" id="KW-0805">Transcription regulation</keyword>
<gene>
    <name evidence="5" type="ORF">C1I63_18350</name>
</gene>
<dbReference type="InterPro" id="IPR010982">
    <property type="entry name" value="Lambda_DNA-bd_dom_sf"/>
</dbReference>
<evidence type="ECO:0000259" key="4">
    <source>
        <dbReference type="PROSITE" id="PS50932"/>
    </source>
</evidence>
<dbReference type="AlphaFoldDB" id="A0A2T4UPC3"/>
<keyword evidence="3" id="KW-0804">Transcription</keyword>